<comment type="caution">
    <text evidence="4">The sequence shown here is derived from an EMBL/GenBank/DDBJ whole genome shotgun (WGS) entry which is preliminary data.</text>
</comment>
<evidence type="ECO:0000256" key="1">
    <source>
        <dbReference type="ARBA" id="ARBA00022574"/>
    </source>
</evidence>
<dbReference type="InterPro" id="IPR000477">
    <property type="entry name" value="RT_dom"/>
</dbReference>
<dbReference type="Gene3D" id="2.130.10.10">
    <property type="entry name" value="YVTN repeat-like/Quinoprotein amine dehydrogenase"/>
    <property type="match status" value="1"/>
</dbReference>
<name>A0A438EYS7_VITVI</name>
<proteinExistence type="predicted"/>
<sequence>MGRQILDASLIANEVIDSWQKRREKDLICKLDIEKAYDSVNWHFLMRVLRKMGFRAKWREWVWSCISTAKFSVLVNGVPTGFFSSSKGLCQGDPLSPYLFVMGMEVLSVLIRRAVKGGFISGCNIWRGSGPVGNISHLLFADDTIVFCEAKKEDMTYLSWILCWFEAVLGLRINLAKSEIIPVGEVEEILEMAMELGCKVGQLPSAYLGLPLGAPNKASSVWDGVEERMRWKLALWKRQYISKGGRITLIKSTLASMPLYQLSLFRMPKIVARRLEKLQRDFLWGGGNMERKAHLVDWEMLCAGKEKEGLGLRKLVPLNKALLGKWVWRFARAKDELVWKEILKESDWCWDNMVFNVGKDTRIRFWSDPWCGDVELSLRFPQLYVVAAHRNATVGEMWDQDSGQGGWNLRFIRDFNDWGLDLVGELLQALRGQRITLEEDSVSWKGGKNGKFGVKKAYSLLISPIVSIFPRNGIWVEKVPTKLAFFAWEAAWGRFLPLIDFKREVARVLWEIVLGLFGAQWVFLETIKEVVKDHKPKKVKELNPNPFVHSENVLLAESSFVSGQDKPSVANGYALEWTEKIDNMSPSQDTHAKRANIGETVSARCRKVYAHAHDYNINSISNNSDGETFVSADDLRINLWNLEISDQCFNIIDMKPSNMEDLTEVITAAEFHPIHCNLLAYSSSRGFIRLVDLRQSAVCDHNARILQHGESSGLKSFFTEIVSSISDIKFASDGRHLLSRDYMNLKVI</sequence>
<dbReference type="InterPro" id="IPR000009">
    <property type="entry name" value="PP2A_PR55"/>
</dbReference>
<dbReference type="SUPFAM" id="SSF50978">
    <property type="entry name" value="WD40 repeat-like"/>
    <property type="match status" value="1"/>
</dbReference>
<reference evidence="4 5" key="1">
    <citation type="journal article" date="2018" name="PLoS Genet.">
        <title>Population sequencing reveals clonal diversity and ancestral inbreeding in the grapevine cultivar Chardonnay.</title>
        <authorList>
            <person name="Roach M.J."/>
            <person name="Johnson D.L."/>
            <person name="Bohlmann J."/>
            <person name="van Vuuren H.J."/>
            <person name="Jones S.J."/>
            <person name="Pretorius I.S."/>
            <person name="Schmidt S.A."/>
            <person name="Borneman A.R."/>
        </authorList>
    </citation>
    <scope>NUCLEOTIDE SEQUENCE [LARGE SCALE GENOMIC DNA]</scope>
    <source>
        <strain evidence="5">cv. Chardonnay</strain>
        <tissue evidence="4">Leaf</tissue>
    </source>
</reference>
<dbReference type="Proteomes" id="UP000288805">
    <property type="component" value="Unassembled WGS sequence"/>
</dbReference>
<keyword evidence="1" id="KW-0853">WD repeat</keyword>
<feature type="domain" description="Reverse transcriptase" evidence="3">
    <location>
        <begin position="1"/>
        <end position="212"/>
    </location>
</feature>
<evidence type="ECO:0000313" key="4">
    <source>
        <dbReference type="EMBL" id="RVW52917.1"/>
    </source>
</evidence>
<dbReference type="InterPro" id="IPR015943">
    <property type="entry name" value="WD40/YVTN_repeat-like_dom_sf"/>
</dbReference>
<dbReference type="PANTHER" id="PTHR11871">
    <property type="entry name" value="PROTEIN PHOSPHATASE PP2A REGULATORY SUBUNIT B"/>
    <property type="match status" value="1"/>
</dbReference>
<dbReference type="GO" id="GO:0019888">
    <property type="term" value="F:protein phosphatase regulator activity"/>
    <property type="evidence" value="ECO:0007669"/>
    <property type="project" value="InterPro"/>
</dbReference>
<dbReference type="GO" id="GO:0000159">
    <property type="term" value="C:protein phosphatase type 2A complex"/>
    <property type="evidence" value="ECO:0007669"/>
    <property type="project" value="InterPro"/>
</dbReference>
<dbReference type="PROSITE" id="PS50878">
    <property type="entry name" value="RT_POL"/>
    <property type="match status" value="1"/>
</dbReference>
<dbReference type="PRINTS" id="PR00600">
    <property type="entry name" value="PP2APR55"/>
</dbReference>
<gene>
    <name evidence="4" type="primary">PP2AB2_0</name>
    <name evidence="4" type="ORF">CK203_110626</name>
</gene>
<dbReference type="Pfam" id="PF00078">
    <property type="entry name" value="RVT_1"/>
    <property type="match status" value="1"/>
</dbReference>
<dbReference type="SUPFAM" id="SSF56672">
    <property type="entry name" value="DNA/RNA polymerases"/>
    <property type="match status" value="1"/>
</dbReference>
<protein>
    <submittedName>
        <fullName evidence="4">Serine/threonine protein phosphatase 2A 55 kDa regulatory subunit B beta isoform</fullName>
    </submittedName>
</protein>
<dbReference type="CDD" id="cd01650">
    <property type="entry name" value="RT_nLTR_like"/>
    <property type="match status" value="1"/>
</dbReference>
<evidence type="ECO:0000259" key="3">
    <source>
        <dbReference type="PROSITE" id="PS50878"/>
    </source>
</evidence>
<dbReference type="InterPro" id="IPR036322">
    <property type="entry name" value="WD40_repeat_dom_sf"/>
</dbReference>
<accession>A0A438EYS7</accession>
<organism evidence="4 5">
    <name type="scientific">Vitis vinifera</name>
    <name type="common">Grape</name>
    <dbReference type="NCBI Taxonomy" id="29760"/>
    <lineage>
        <taxon>Eukaryota</taxon>
        <taxon>Viridiplantae</taxon>
        <taxon>Streptophyta</taxon>
        <taxon>Embryophyta</taxon>
        <taxon>Tracheophyta</taxon>
        <taxon>Spermatophyta</taxon>
        <taxon>Magnoliopsida</taxon>
        <taxon>eudicotyledons</taxon>
        <taxon>Gunneridae</taxon>
        <taxon>Pentapetalae</taxon>
        <taxon>rosids</taxon>
        <taxon>Vitales</taxon>
        <taxon>Vitaceae</taxon>
        <taxon>Viteae</taxon>
        <taxon>Vitis</taxon>
    </lineage>
</organism>
<keyword evidence="2" id="KW-0677">Repeat</keyword>
<dbReference type="EMBL" id="QGNW01001160">
    <property type="protein sequence ID" value="RVW52917.1"/>
    <property type="molecule type" value="Genomic_DNA"/>
</dbReference>
<evidence type="ECO:0000313" key="5">
    <source>
        <dbReference type="Proteomes" id="UP000288805"/>
    </source>
</evidence>
<evidence type="ECO:0000256" key="2">
    <source>
        <dbReference type="ARBA" id="ARBA00022737"/>
    </source>
</evidence>
<dbReference type="AlphaFoldDB" id="A0A438EYS7"/>
<dbReference type="InterPro" id="IPR043502">
    <property type="entry name" value="DNA/RNA_pol_sf"/>
</dbReference>